<dbReference type="RefSeq" id="WP_218392790.1">
    <property type="nucleotide sequence ID" value="NZ_JAHUZE010000002.1"/>
</dbReference>
<dbReference type="PANTHER" id="PTHR48267">
    <property type="entry name" value="CUPREDOXIN SUPERFAMILY PROTEIN"/>
    <property type="match status" value="1"/>
</dbReference>
<accession>A0ABS6T3Y3</accession>
<evidence type="ECO:0000256" key="1">
    <source>
        <dbReference type="ARBA" id="ARBA00022723"/>
    </source>
</evidence>
<evidence type="ECO:0000259" key="5">
    <source>
        <dbReference type="Pfam" id="PF07731"/>
    </source>
</evidence>
<feature type="signal peptide" evidence="4">
    <location>
        <begin position="1"/>
        <end position="25"/>
    </location>
</feature>
<proteinExistence type="predicted"/>
<comment type="caution">
    <text evidence="7">The sequence shown here is derived from an EMBL/GenBank/DDBJ whole genome shotgun (WGS) entry which is preliminary data.</text>
</comment>
<dbReference type="Pfam" id="PF07732">
    <property type="entry name" value="Cu-oxidase_3"/>
    <property type="match status" value="1"/>
</dbReference>
<gene>
    <name evidence="7" type="ORF">KJP28_12170</name>
</gene>
<feature type="region of interest" description="Disordered" evidence="3">
    <location>
        <begin position="343"/>
        <end position="365"/>
    </location>
</feature>
<dbReference type="PROSITE" id="PS00080">
    <property type="entry name" value="MULTICOPPER_OXIDASE2"/>
    <property type="match status" value="1"/>
</dbReference>
<keyword evidence="1" id="KW-0479">Metal-binding</keyword>
<feature type="domain" description="Plastocyanin-like" evidence="6">
    <location>
        <begin position="52"/>
        <end position="164"/>
    </location>
</feature>
<keyword evidence="8" id="KW-1185">Reference proteome</keyword>
<dbReference type="Proteomes" id="UP000756530">
    <property type="component" value="Unassembled WGS sequence"/>
</dbReference>
<dbReference type="Pfam" id="PF07731">
    <property type="entry name" value="Cu-oxidase_2"/>
    <property type="match status" value="1"/>
</dbReference>
<evidence type="ECO:0000313" key="8">
    <source>
        <dbReference type="Proteomes" id="UP000756530"/>
    </source>
</evidence>
<feature type="domain" description="Plastocyanin-like" evidence="5">
    <location>
        <begin position="414"/>
        <end position="527"/>
    </location>
</feature>
<evidence type="ECO:0000259" key="6">
    <source>
        <dbReference type="Pfam" id="PF07732"/>
    </source>
</evidence>
<dbReference type="InterPro" id="IPR011706">
    <property type="entry name" value="Cu-oxidase_C"/>
</dbReference>
<evidence type="ECO:0000256" key="4">
    <source>
        <dbReference type="SAM" id="SignalP"/>
    </source>
</evidence>
<feature type="chain" id="PRO_5046660985" evidence="4">
    <location>
        <begin position="26"/>
        <end position="528"/>
    </location>
</feature>
<dbReference type="InterPro" id="IPR045087">
    <property type="entry name" value="Cu-oxidase_fam"/>
</dbReference>
<dbReference type="InterPro" id="IPR011707">
    <property type="entry name" value="Cu-oxidase-like_N"/>
</dbReference>
<keyword evidence="2" id="KW-0560">Oxidoreductase</keyword>
<dbReference type="CDD" id="cd13890">
    <property type="entry name" value="CuRO_3_CueO_FtsP"/>
    <property type="match status" value="1"/>
</dbReference>
<organism evidence="7 8">
    <name type="scientific">Maritimibacter dapengensis</name>
    <dbReference type="NCBI Taxonomy" id="2836868"/>
    <lineage>
        <taxon>Bacteria</taxon>
        <taxon>Pseudomonadati</taxon>
        <taxon>Pseudomonadota</taxon>
        <taxon>Alphaproteobacteria</taxon>
        <taxon>Rhodobacterales</taxon>
        <taxon>Roseobacteraceae</taxon>
        <taxon>Maritimibacter</taxon>
    </lineage>
</organism>
<evidence type="ECO:0000256" key="2">
    <source>
        <dbReference type="ARBA" id="ARBA00023002"/>
    </source>
</evidence>
<dbReference type="EMBL" id="JAHUZE010000002">
    <property type="protein sequence ID" value="MBV7379680.1"/>
    <property type="molecule type" value="Genomic_DNA"/>
</dbReference>
<dbReference type="InterPro" id="IPR002355">
    <property type="entry name" value="Cu_oxidase_Cu_BS"/>
</dbReference>
<evidence type="ECO:0000313" key="7">
    <source>
        <dbReference type="EMBL" id="MBV7379680.1"/>
    </source>
</evidence>
<evidence type="ECO:0000256" key="3">
    <source>
        <dbReference type="SAM" id="MobiDB-lite"/>
    </source>
</evidence>
<dbReference type="CDD" id="cd13867">
    <property type="entry name" value="CuRO_2_CueO_FtsP"/>
    <property type="match status" value="1"/>
</dbReference>
<name>A0ABS6T3Y3_9RHOB</name>
<keyword evidence="4" id="KW-0732">Signal</keyword>
<dbReference type="PANTHER" id="PTHR48267:SF1">
    <property type="entry name" value="BILIRUBIN OXIDASE"/>
    <property type="match status" value="1"/>
</dbReference>
<reference evidence="7 8" key="1">
    <citation type="submission" date="2021-05" db="EMBL/GenBank/DDBJ databases">
        <title>Culturable bacteria isolated from Daya Bay.</title>
        <authorList>
            <person name="Zheng W."/>
            <person name="Yu S."/>
            <person name="Huang Y."/>
        </authorList>
    </citation>
    <scope>NUCLEOTIDE SEQUENCE [LARGE SCALE GENOMIC DNA]</scope>
    <source>
        <strain evidence="7 8">DP4N28-5</strain>
    </source>
</reference>
<sequence length="528" mass="55944">MKRRSFLAAGAAALVTPAIGRGAFAAEAGAPLPIPEIWDLSDGASTDLVARTGRASFLSGRDTSTIGYSQNFLGPVLRVRRGSIARPRVINELNRLVTAHWHGLHVPGEADGGPQLAIAPGRDWAPELEIDQPETTLWYHSHIHGETGPQVYQGLAGMMLLTDPDAGGDALPSEWGVDDIPLIIQDRTFDGSGQFAYSSAGPNRMMGFRGDRILVNGAIQPVASVAQGVVRLRILNGSNARIYRLSFDDGRDFRQIASDAGYLSRPSNISQFTLAPAERVELLVDLSDGAPVKLLSEADDNSPMAGMMGDTMGGMMGDMMGGGSPQAVDGSGRFEVMSLSPDRPTNDLSMPENLPLGPGAIPGEPVRRRAFDLSMSSMMGGGMGNSGGGMMGGGVMNRGGGMMGGGMMDRNHGGMMGGGMSLGINGQPYSMDRIDADVGLGDVEIWEVRADMMQHPFHVHGTSFQVLSANGRPVDFDTMGLKDVALVDQSMEIKISFDRTAPSAAPYMLHCHILEHEDAGMMAQFTVG</sequence>
<protein>
    <submittedName>
        <fullName evidence="7">Multicopper oxidase domain-containing protein</fullName>
    </submittedName>
</protein>
<dbReference type="CDD" id="cd04232">
    <property type="entry name" value="CuRO_1_CueO_FtsP"/>
    <property type="match status" value="1"/>
</dbReference>